<keyword evidence="2" id="KW-1185">Reference proteome</keyword>
<dbReference type="InterPro" id="IPR013325">
    <property type="entry name" value="RNA_pol_sigma_r2"/>
</dbReference>
<evidence type="ECO:0000313" key="1">
    <source>
        <dbReference type="EMBL" id="MBC6491603.1"/>
    </source>
</evidence>
<comment type="caution">
    <text evidence="1">The sequence shown here is derived from an EMBL/GenBank/DDBJ whole genome shotgun (WGS) entry which is preliminary data.</text>
</comment>
<accession>A0ABR7MAL0</accession>
<reference evidence="1 2" key="1">
    <citation type="submission" date="2016-07" db="EMBL/GenBank/DDBJ databases">
        <title>Genome analysis of Flavihumibacter stibioxidans YS-17.</title>
        <authorList>
            <person name="Shi K."/>
            <person name="Han Y."/>
            <person name="Wang G."/>
        </authorList>
    </citation>
    <scope>NUCLEOTIDE SEQUENCE [LARGE SCALE GENOMIC DNA]</scope>
    <source>
        <strain evidence="1 2">YS-17</strain>
    </source>
</reference>
<dbReference type="SUPFAM" id="SSF88946">
    <property type="entry name" value="Sigma2 domain of RNA polymerase sigma factors"/>
    <property type="match status" value="1"/>
</dbReference>
<gene>
    <name evidence="1" type="ORF">BC349_11125</name>
</gene>
<dbReference type="EMBL" id="MBUA01000023">
    <property type="protein sequence ID" value="MBC6491603.1"/>
    <property type="molecule type" value="Genomic_DNA"/>
</dbReference>
<proteinExistence type="predicted"/>
<evidence type="ECO:0000313" key="2">
    <source>
        <dbReference type="Proteomes" id="UP000765802"/>
    </source>
</evidence>
<sequence length="87" mass="9847">MTTTQTYPEPELFALPQQKDEAAFCYLYDHHAGALNGNILQIIPDQALPDEEWQEVFVNIWRGMDSYAGPAKDQAPWYAADKNVGCQ</sequence>
<organism evidence="1 2">
    <name type="scientific">Flavihumibacter stibioxidans</name>
    <dbReference type="NCBI Taxonomy" id="1834163"/>
    <lineage>
        <taxon>Bacteria</taxon>
        <taxon>Pseudomonadati</taxon>
        <taxon>Bacteroidota</taxon>
        <taxon>Chitinophagia</taxon>
        <taxon>Chitinophagales</taxon>
        <taxon>Chitinophagaceae</taxon>
        <taxon>Flavihumibacter</taxon>
    </lineage>
</organism>
<dbReference type="Proteomes" id="UP000765802">
    <property type="component" value="Unassembled WGS sequence"/>
</dbReference>
<protein>
    <submittedName>
        <fullName evidence="1">Uncharacterized protein</fullName>
    </submittedName>
</protein>
<name>A0ABR7MAL0_9BACT</name>
<dbReference type="Gene3D" id="1.10.1740.10">
    <property type="match status" value="1"/>
</dbReference>
<dbReference type="RefSeq" id="WP_187256935.1">
    <property type="nucleotide sequence ID" value="NZ_JBHULF010000007.1"/>
</dbReference>